<dbReference type="CDD" id="cd07381">
    <property type="entry name" value="MPP_CapA"/>
    <property type="match status" value="1"/>
</dbReference>
<dbReference type="AlphaFoldDB" id="A0A5N5XF81"/>
<evidence type="ECO:0000256" key="1">
    <source>
        <dbReference type="ARBA" id="ARBA00005662"/>
    </source>
</evidence>
<dbReference type="PANTHER" id="PTHR33393">
    <property type="entry name" value="POLYGLUTAMINE SYNTHESIS ACCESSORY PROTEIN RV0574C-RELATED"/>
    <property type="match status" value="1"/>
</dbReference>
<name>A0A5N5XF81_9EURO</name>
<dbReference type="PANTHER" id="PTHR33393:SF11">
    <property type="entry name" value="POLYGLUTAMINE SYNTHESIS ACCESSORY PROTEIN RV0574C-RELATED"/>
    <property type="match status" value="1"/>
</dbReference>
<dbReference type="Proteomes" id="UP000326565">
    <property type="component" value="Unassembled WGS sequence"/>
</dbReference>
<comment type="similarity">
    <text evidence="1">Belongs to the CapA family.</text>
</comment>
<evidence type="ECO:0000313" key="4">
    <source>
        <dbReference type="Proteomes" id="UP000326565"/>
    </source>
</evidence>
<keyword evidence="4" id="KW-1185">Reference proteome</keyword>
<dbReference type="SMART" id="SM00854">
    <property type="entry name" value="PGA_cap"/>
    <property type="match status" value="1"/>
</dbReference>
<feature type="domain" description="Capsule synthesis protein CapA" evidence="2">
    <location>
        <begin position="6"/>
        <end position="272"/>
    </location>
</feature>
<dbReference type="Pfam" id="PF09587">
    <property type="entry name" value="PGA_cap"/>
    <property type="match status" value="1"/>
</dbReference>
<dbReference type="InterPro" id="IPR019079">
    <property type="entry name" value="Capsule_synth_CapA"/>
</dbReference>
<evidence type="ECO:0000259" key="2">
    <source>
        <dbReference type="SMART" id="SM00854"/>
    </source>
</evidence>
<dbReference type="OrthoDB" id="189619at2759"/>
<proteinExistence type="inferred from homology"/>
<dbReference type="Gene3D" id="3.60.21.10">
    <property type="match status" value="1"/>
</dbReference>
<gene>
    <name evidence="3" type="ORF">BDV29DRAFT_197265</name>
</gene>
<evidence type="ECO:0000313" key="3">
    <source>
        <dbReference type="EMBL" id="KAB8078184.1"/>
    </source>
</evidence>
<accession>A0A5N5XF81</accession>
<organism evidence="3 4">
    <name type="scientific">Aspergillus leporis</name>
    <dbReference type="NCBI Taxonomy" id="41062"/>
    <lineage>
        <taxon>Eukaryota</taxon>
        <taxon>Fungi</taxon>
        <taxon>Dikarya</taxon>
        <taxon>Ascomycota</taxon>
        <taxon>Pezizomycotina</taxon>
        <taxon>Eurotiomycetes</taxon>
        <taxon>Eurotiomycetidae</taxon>
        <taxon>Eurotiales</taxon>
        <taxon>Aspergillaceae</taxon>
        <taxon>Aspergillus</taxon>
        <taxon>Aspergillus subgen. Circumdati</taxon>
    </lineage>
</organism>
<protein>
    <recommendedName>
        <fullName evidence="2">Capsule synthesis protein CapA domain-containing protein</fullName>
    </recommendedName>
</protein>
<dbReference type="EMBL" id="ML732160">
    <property type="protein sequence ID" value="KAB8078184.1"/>
    <property type="molecule type" value="Genomic_DNA"/>
</dbReference>
<reference evidence="3 4" key="1">
    <citation type="submission" date="2019-04" db="EMBL/GenBank/DDBJ databases">
        <title>Friends and foes A comparative genomics study of 23 Aspergillus species from section Flavi.</title>
        <authorList>
            <consortium name="DOE Joint Genome Institute"/>
            <person name="Kjaerbolling I."/>
            <person name="Vesth T."/>
            <person name="Frisvad J.C."/>
            <person name="Nybo J.L."/>
            <person name="Theobald S."/>
            <person name="Kildgaard S."/>
            <person name="Isbrandt T."/>
            <person name="Kuo A."/>
            <person name="Sato A."/>
            <person name="Lyhne E.K."/>
            <person name="Kogle M.E."/>
            <person name="Wiebenga A."/>
            <person name="Kun R.S."/>
            <person name="Lubbers R.J."/>
            <person name="Makela M.R."/>
            <person name="Barry K."/>
            <person name="Chovatia M."/>
            <person name="Clum A."/>
            <person name="Daum C."/>
            <person name="Haridas S."/>
            <person name="He G."/>
            <person name="LaButti K."/>
            <person name="Lipzen A."/>
            <person name="Mondo S."/>
            <person name="Riley R."/>
            <person name="Salamov A."/>
            <person name="Simmons B.A."/>
            <person name="Magnuson J.K."/>
            <person name="Henrissat B."/>
            <person name="Mortensen U.H."/>
            <person name="Larsen T.O."/>
            <person name="Devries R.P."/>
            <person name="Grigoriev I.V."/>
            <person name="Machida M."/>
            <person name="Baker S.E."/>
            <person name="Andersen M.R."/>
        </authorList>
    </citation>
    <scope>NUCLEOTIDE SEQUENCE [LARGE SCALE GENOMIC DNA]</scope>
    <source>
        <strain evidence="3 4">CBS 151.66</strain>
    </source>
</reference>
<dbReference type="InterPro" id="IPR052169">
    <property type="entry name" value="CW_Biosynth-Accessory"/>
</dbReference>
<dbReference type="SUPFAM" id="SSF56300">
    <property type="entry name" value="Metallo-dependent phosphatases"/>
    <property type="match status" value="1"/>
</dbReference>
<sequence length="359" mass="39824">MSKTFTLTLTGDVMLGRLVDQLFPTHIHNPQEASIISTFVKAHPSLKTYSHRSPWGSTLPLLHNSDLTLINLETAATTVDEPWPDKVFNYRMHPANLAALQEAKVNFVNLANNHTLDFGVEGLLETIRAVKELGVAYAGVGDEPGGRAVLSLPKNENTEDQYQIHVYSGSDHPRDWASIPLFHYVDYSRATRAELKRLLTGGDEPALKIFSVHWGPNYAWRPGGEIVSLAHFLVDECGVDIVHGHSAHHVQGVEVYRGRVIIYGCGDFVDDYALNGEYRNDLGAVWRVVVGGDEGGKLGLERLEVFPTRCRRFVVDVLGVEDQDHAWVRERIGGLSREFGTVITGELGREGQIVVDLRG</sequence>
<dbReference type="InterPro" id="IPR029052">
    <property type="entry name" value="Metallo-depent_PP-like"/>
</dbReference>